<evidence type="ECO:0000313" key="3">
    <source>
        <dbReference type="Proteomes" id="UP000654075"/>
    </source>
</evidence>
<protein>
    <submittedName>
        <fullName evidence="2">Uncharacterized protein</fullName>
    </submittedName>
</protein>
<dbReference type="EMBL" id="CAJNNV010033155">
    <property type="protein sequence ID" value="CAE8642381.1"/>
    <property type="molecule type" value="Genomic_DNA"/>
</dbReference>
<organism evidence="2 3">
    <name type="scientific">Polarella glacialis</name>
    <name type="common">Dinoflagellate</name>
    <dbReference type="NCBI Taxonomy" id="89957"/>
    <lineage>
        <taxon>Eukaryota</taxon>
        <taxon>Sar</taxon>
        <taxon>Alveolata</taxon>
        <taxon>Dinophyceae</taxon>
        <taxon>Suessiales</taxon>
        <taxon>Suessiaceae</taxon>
        <taxon>Polarella</taxon>
    </lineage>
</organism>
<feature type="region of interest" description="Disordered" evidence="1">
    <location>
        <begin position="1"/>
        <end position="103"/>
    </location>
</feature>
<feature type="compositionally biased region" description="Basic residues" evidence="1">
    <location>
        <begin position="27"/>
        <end position="36"/>
    </location>
</feature>
<comment type="caution">
    <text evidence="2">The sequence shown here is derived from an EMBL/GenBank/DDBJ whole genome shotgun (WGS) entry which is preliminary data.</text>
</comment>
<accession>A0A813HXU2</accession>
<reference evidence="2" key="1">
    <citation type="submission" date="2021-02" db="EMBL/GenBank/DDBJ databases">
        <authorList>
            <person name="Dougan E. K."/>
            <person name="Rhodes N."/>
            <person name="Thang M."/>
            <person name="Chan C."/>
        </authorList>
    </citation>
    <scope>NUCLEOTIDE SEQUENCE</scope>
</reference>
<gene>
    <name evidence="2" type="ORF">PGLA1383_LOCUS56883</name>
</gene>
<proteinExistence type="predicted"/>
<feature type="compositionally biased region" description="Basic and acidic residues" evidence="1">
    <location>
        <begin position="1"/>
        <end position="23"/>
    </location>
</feature>
<name>A0A813HXU2_POLGL</name>
<evidence type="ECO:0000313" key="2">
    <source>
        <dbReference type="EMBL" id="CAE8642381.1"/>
    </source>
</evidence>
<evidence type="ECO:0000256" key="1">
    <source>
        <dbReference type="SAM" id="MobiDB-lite"/>
    </source>
</evidence>
<sequence>MGKITKGSEGKRCSIDRPNRKTEIQNFRHRNGKGGMRKPENETQKRGTGKIPQGRKESTKNDEKKTTRQETNAKKKGHETNNEDEKRTGTKKTDNAEPNSSQV</sequence>
<dbReference type="Proteomes" id="UP000654075">
    <property type="component" value="Unassembled WGS sequence"/>
</dbReference>
<feature type="compositionally biased region" description="Basic and acidic residues" evidence="1">
    <location>
        <begin position="54"/>
        <end position="95"/>
    </location>
</feature>
<keyword evidence="3" id="KW-1185">Reference proteome</keyword>
<dbReference type="AlphaFoldDB" id="A0A813HXU2"/>